<dbReference type="EMBL" id="CATNWA010004335">
    <property type="protein sequence ID" value="CAI9547555.1"/>
    <property type="molecule type" value="Genomic_DNA"/>
</dbReference>
<sequence length="73" mass="8128">ALWQIVTSSAHVFFSTVGLCGGFLKIAWLAIFAILLSIRMVLVAILKHLRSFRLSSLSFSALLYMFSSLQSTF</sequence>
<organism evidence="2 3">
    <name type="scientific">Staurois parvus</name>
    <dbReference type="NCBI Taxonomy" id="386267"/>
    <lineage>
        <taxon>Eukaryota</taxon>
        <taxon>Metazoa</taxon>
        <taxon>Chordata</taxon>
        <taxon>Craniata</taxon>
        <taxon>Vertebrata</taxon>
        <taxon>Euteleostomi</taxon>
        <taxon>Amphibia</taxon>
        <taxon>Batrachia</taxon>
        <taxon>Anura</taxon>
        <taxon>Neobatrachia</taxon>
        <taxon>Ranoidea</taxon>
        <taxon>Ranidae</taxon>
        <taxon>Staurois</taxon>
    </lineage>
</organism>
<evidence type="ECO:0000313" key="3">
    <source>
        <dbReference type="Proteomes" id="UP001162483"/>
    </source>
</evidence>
<keyword evidence="1" id="KW-0472">Membrane</keyword>
<feature type="non-terminal residue" evidence="2">
    <location>
        <position position="1"/>
    </location>
</feature>
<name>A0ABN9BIY3_9NEOB</name>
<gene>
    <name evidence="2" type="ORF">SPARVUS_LOCUS3014483</name>
</gene>
<reference evidence="2" key="1">
    <citation type="submission" date="2023-05" db="EMBL/GenBank/DDBJ databases">
        <authorList>
            <person name="Stuckert A."/>
        </authorList>
    </citation>
    <scope>NUCLEOTIDE SEQUENCE</scope>
</reference>
<evidence type="ECO:0000313" key="2">
    <source>
        <dbReference type="EMBL" id="CAI9547555.1"/>
    </source>
</evidence>
<comment type="caution">
    <text evidence="2">The sequence shown here is derived from an EMBL/GenBank/DDBJ whole genome shotgun (WGS) entry which is preliminary data.</text>
</comment>
<protein>
    <submittedName>
        <fullName evidence="2">Uncharacterized protein</fullName>
    </submittedName>
</protein>
<proteinExistence type="predicted"/>
<keyword evidence="3" id="KW-1185">Reference proteome</keyword>
<keyword evidence="1" id="KW-1133">Transmembrane helix</keyword>
<evidence type="ECO:0000256" key="1">
    <source>
        <dbReference type="SAM" id="Phobius"/>
    </source>
</evidence>
<dbReference type="Proteomes" id="UP001162483">
    <property type="component" value="Unassembled WGS sequence"/>
</dbReference>
<accession>A0ABN9BIY3</accession>
<feature type="transmembrane region" description="Helical" evidence="1">
    <location>
        <begin position="12"/>
        <end position="38"/>
    </location>
</feature>
<keyword evidence="1" id="KW-0812">Transmembrane</keyword>